<accession>W3WPU4</accession>
<dbReference type="HOGENOM" id="CLU_112970_1_0_1"/>
<gene>
    <name evidence="2" type="ORF">PFICI_12753</name>
</gene>
<proteinExistence type="predicted"/>
<dbReference type="GeneID" id="19277766"/>
<dbReference type="RefSeq" id="XP_007839525.1">
    <property type="nucleotide sequence ID" value="XM_007841334.1"/>
</dbReference>
<evidence type="ECO:0000313" key="3">
    <source>
        <dbReference type="Proteomes" id="UP000030651"/>
    </source>
</evidence>
<evidence type="ECO:0000313" key="2">
    <source>
        <dbReference type="EMBL" id="ETS75809.1"/>
    </source>
</evidence>
<dbReference type="OMA" id="WFEPESA"/>
<name>W3WPU4_PESFW</name>
<organism evidence="2 3">
    <name type="scientific">Pestalotiopsis fici (strain W106-1 / CGMCC3.15140)</name>
    <dbReference type="NCBI Taxonomy" id="1229662"/>
    <lineage>
        <taxon>Eukaryota</taxon>
        <taxon>Fungi</taxon>
        <taxon>Dikarya</taxon>
        <taxon>Ascomycota</taxon>
        <taxon>Pezizomycotina</taxon>
        <taxon>Sordariomycetes</taxon>
        <taxon>Xylariomycetidae</taxon>
        <taxon>Amphisphaeriales</taxon>
        <taxon>Sporocadaceae</taxon>
        <taxon>Pestalotiopsis</taxon>
    </lineage>
</organism>
<protein>
    <submittedName>
        <fullName evidence="2">Uncharacterized protein</fullName>
    </submittedName>
</protein>
<feature type="transmembrane region" description="Helical" evidence="1">
    <location>
        <begin position="117"/>
        <end position="137"/>
    </location>
</feature>
<dbReference type="OrthoDB" id="2563633at2759"/>
<keyword evidence="1" id="KW-0812">Transmembrane</keyword>
<keyword evidence="3" id="KW-1185">Reference proteome</keyword>
<feature type="transmembrane region" description="Helical" evidence="1">
    <location>
        <begin position="84"/>
        <end position="105"/>
    </location>
</feature>
<dbReference type="AlphaFoldDB" id="W3WPU4"/>
<dbReference type="InParanoid" id="W3WPU4"/>
<keyword evidence="1" id="KW-1133">Transmembrane helix</keyword>
<dbReference type="Proteomes" id="UP000030651">
    <property type="component" value="Unassembled WGS sequence"/>
</dbReference>
<evidence type="ECO:0000256" key="1">
    <source>
        <dbReference type="SAM" id="Phobius"/>
    </source>
</evidence>
<sequence length="158" mass="17239">MTRVFQIGLLTEAFFNISGALLFVLRPAWCLSFALALPDEPVPSSAAVLFQVYGGLVLALTLPILLVVRESPGQSRAVFERRDIVFKTLAAGEVALIAILLWNTMKPAAKSGFSHSGLFISSVFLLPALTWHSFAVWGRPDLMRVDNEGKNIGRVKPS</sequence>
<keyword evidence="1" id="KW-0472">Membrane</keyword>
<dbReference type="EMBL" id="KI912118">
    <property type="protein sequence ID" value="ETS75809.1"/>
    <property type="molecule type" value="Genomic_DNA"/>
</dbReference>
<dbReference type="KEGG" id="pfy:PFICI_12753"/>
<feature type="transmembrane region" description="Helical" evidence="1">
    <location>
        <begin position="7"/>
        <end position="25"/>
    </location>
</feature>
<dbReference type="eggNOG" id="ENOG502RISM">
    <property type="taxonomic scope" value="Eukaryota"/>
</dbReference>
<feature type="transmembrane region" description="Helical" evidence="1">
    <location>
        <begin position="45"/>
        <end position="68"/>
    </location>
</feature>
<reference evidence="3" key="1">
    <citation type="journal article" date="2015" name="BMC Genomics">
        <title>Genomic and transcriptomic analysis of the endophytic fungus Pestalotiopsis fici reveals its lifestyle and high potential for synthesis of natural products.</title>
        <authorList>
            <person name="Wang X."/>
            <person name="Zhang X."/>
            <person name="Liu L."/>
            <person name="Xiang M."/>
            <person name="Wang W."/>
            <person name="Sun X."/>
            <person name="Che Y."/>
            <person name="Guo L."/>
            <person name="Liu G."/>
            <person name="Guo L."/>
            <person name="Wang C."/>
            <person name="Yin W.B."/>
            <person name="Stadler M."/>
            <person name="Zhang X."/>
            <person name="Liu X."/>
        </authorList>
    </citation>
    <scope>NUCLEOTIDE SEQUENCE [LARGE SCALE GENOMIC DNA]</scope>
    <source>
        <strain evidence="3">W106-1 / CGMCC3.15140</strain>
    </source>
</reference>